<accession>A0ABV7WEN8</accession>
<dbReference type="Proteomes" id="UP001595685">
    <property type="component" value="Unassembled WGS sequence"/>
</dbReference>
<evidence type="ECO:0000313" key="2">
    <source>
        <dbReference type="Proteomes" id="UP001595685"/>
    </source>
</evidence>
<name>A0ABV7WEN8_9MICO</name>
<organism evidence="1 2">
    <name type="scientific">Aquipuribacter hungaricus</name>
    <dbReference type="NCBI Taxonomy" id="545624"/>
    <lineage>
        <taxon>Bacteria</taxon>
        <taxon>Bacillati</taxon>
        <taxon>Actinomycetota</taxon>
        <taxon>Actinomycetes</taxon>
        <taxon>Micrococcales</taxon>
        <taxon>Intrasporangiaceae</taxon>
        <taxon>Aquipuribacter</taxon>
    </lineage>
</organism>
<gene>
    <name evidence="1" type="ORF">ACFOLH_06175</name>
</gene>
<dbReference type="RefSeq" id="WP_340291193.1">
    <property type="nucleotide sequence ID" value="NZ_JBBEOI010000033.1"/>
</dbReference>
<dbReference type="EMBL" id="JBHRWW010000003">
    <property type="protein sequence ID" value="MFC3687925.1"/>
    <property type="molecule type" value="Genomic_DNA"/>
</dbReference>
<proteinExistence type="predicted"/>
<reference evidence="2" key="1">
    <citation type="journal article" date="2019" name="Int. J. Syst. Evol. Microbiol.">
        <title>The Global Catalogue of Microorganisms (GCM) 10K type strain sequencing project: providing services to taxonomists for standard genome sequencing and annotation.</title>
        <authorList>
            <consortium name="The Broad Institute Genomics Platform"/>
            <consortium name="The Broad Institute Genome Sequencing Center for Infectious Disease"/>
            <person name="Wu L."/>
            <person name="Ma J."/>
        </authorList>
    </citation>
    <scope>NUCLEOTIDE SEQUENCE [LARGE SCALE GENOMIC DNA]</scope>
    <source>
        <strain evidence="2">NCAIM B.02333</strain>
    </source>
</reference>
<evidence type="ECO:0000313" key="1">
    <source>
        <dbReference type="EMBL" id="MFC3687925.1"/>
    </source>
</evidence>
<comment type="caution">
    <text evidence="1">The sequence shown here is derived from an EMBL/GenBank/DDBJ whole genome shotgun (WGS) entry which is preliminary data.</text>
</comment>
<sequence>MRPGTGAVLVTPRDRVHDDVLWAHDAEGLRGETIAQVRAALGADGTGPSRYRLSVRGAADR</sequence>
<keyword evidence="2" id="KW-1185">Reference proteome</keyword>
<protein>
    <submittedName>
        <fullName evidence="1">Uncharacterized protein</fullName>
    </submittedName>
</protein>